<evidence type="ECO:0000259" key="2">
    <source>
        <dbReference type="Pfam" id="PF00561"/>
    </source>
</evidence>
<sequence length="393" mass="45991">MFNHIILLFTFSTCFIIPFILWIIRRQQRIDHHHSYDKINTTSVLNETMCPSSSKIERRLSSALVKTITIRTCVGIYDDHMKQWRPDFYRYATDDGLDLTINYVDTLINDNDGNGDDYFEKTIVAIHGVPGYYTHFDKLVEYYRNTNVRVIVPNLPDFGHTRKTRSFWHTSVEKSTFLKDFLRKLNVKTVDCLICHSFGVQTAAAICEQPGNLAIKSVAFLSPQPLWDPVRNDEMLKAFKHKSEWWYNFLSLMRVHKKAYTKLRCANINEFLLLCSIGIEDDTPEKFTHRLQKIIKMNIPIVLIYGEKERLISKTAIQRLNEQLYIESNDIIMIDPDDSTYQEQLELTKKYSSFVIKNGGHFTHCNHHHVANAIIDNLLKLDNHQQQQQPNDD</sequence>
<comment type="caution">
    <text evidence="3">The sequence shown here is derived from an EMBL/GenBank/DDBJ whole genome shotgun (WGS) entry which is preliminary data.</text>
</comment>
<proteinExistence type="predicted"/>
<evidence type="ECO:0000256" key="1">
    <source>
        <dbReference type="SAM" id="Phobius"/>
    </source>
</evidence>
<evidence type="ECO:0000313" key="3">
    <source>
        <dbReference type="EMBL" id="KAH7638935.1"/>
    </source>
</evidence>
<keyword evidence="3" id="KW-0378">Hydrolase</keyword>
<dbReference type="Gene3D" id="3.40.50.1820">
    <property type="entry name" value="alpha/beta hydrolase"/>
    <property type="match status" value="1"/>
</dbReference>
<dbReference type="GO" id="GO:0016787">
    <property type="term" value="F:hydrolase activity"/>
    <property type="evidence" value="ECO:0007669"/>
    <property type="project" value="UniProtKB-KW"/>
</dbReference>
<dbReference type="PANTHER" id="PTHR47533">
    <property type="entry name" value="PROTEIN CBG21859"/>
    <property type="match status" value="1"/>
</dbReference>
<dbReference type="AlphaFoldDB" id="A0A9D4SFC1"/>
<keyword evidence="1" id="KW-1133">Transmembrane helix</keyword>
<dbReference type="Pfam" id="PF00561">
    <property type="entry name" value="Abhydrolase_1"/>
    <property type="match status" value="1"/>
</dbReference>
<accession>A0A9D4SFC1</accession>
<dbReference type="OrthoDB" id="6490693at2759"/>
<gene>
    <name evidence="3" type="ORF">HUG17_2968</name>
</gene>
<dbReference type="InterPro" id="IPR000073">
    <property type="entry name" value="AB_hydrolase_1"/>
</dbReference>
<dbReference type="SUPFAM" id="SSF53474">
    <property type="entry name" value="alpha/beta-Hydrolases"/>
    <property type="match status" value="1"/>
</dbReference>
<feature type="domain" description="AB hydrolase-1" evidence="2">
    <location>
        <begin position="122"/>
        <end position="250"/>
    </location>
</feature>
<name>A0A9D4SFC1_DERFA</name>
<dbReference type="EMBL" id="SDOV01000007">
    <property type="protein sequence ID" value="KAH7638935.1"/>
    <property type="molecule type" value="Genomic_DNA"/>
</dbReference>
<keyword evidence="1" id="KW-0472">Membrane</keyword>
<keyword evidence="1" id="KW-0812">Transmembrane</keyword>
<reference evidence="3" key="1">
    <citation type="submission" date="2020-06" db="EMBL/GenBank/DDBJ databases">
        <authorList>
            <person name="Ji K."/>
            <person name="Li J."/>
        </authorList>
    </citation>
    <scope>NUCLEOTIDE SEQUENCE</scope>
    <source>
        <strain evidence="3">JKM2019</strain>
        <tissue evidence="3">Whole body</tissue>
    </source>
</reference>
<dbReference type="InterPro" id="IPR029058">
    <property type="entry name" value="AB_hydrolase_fold"/>
</dbReference>
<dbReference type="Proteomes" id="UP000828236">
    <property type="component" value="Unassembled WGS sequence"/>
</dbReference>
<feature type="transmembrane region" description="Helical" evidence="1">
    <location>
        <begin position="6"/>
        <end position="24"/>
    </location>
</feature>
<dbReference type="PANTHER" id="PTHR47533:SF4">
    <property type="entry name" value="AB HYDROLASE-1 DOMAIN-CONTAINING PROTEIN"/>
    <property type="match status" value="1"/>
</dbReference>
<organism evidence="3">
    <name type="scientific">Dermatophagoides farinae</name>
    <name type="common">American house dust mite</name>
    <dbReference type="NCBI Taxonomy" id="6954"/>
    <lineage>
        <taxon>Eukaryota</taxon>
        <taxon>Metazoa</taxon>
        <taxon>Ecdysozoa</taxon>
        <taxon>Arthropoda</taxon>
        <taxon>Chelicerata</taxon>
        <taxon>Arachnida</taxon>
        <taxon>Acari</taxon>
        <taxon>Acariformes</taxon>
        <taxon>Sarcoptiformes</taxon>
        <taxon>Astigmata</taxon>
        <taxon>Psoroptidia</taxon>
        <taxon>Analgoidea</taxon>
        <taxon>Pyroglyphidae</taxon>
        <taxon>Dermatophagoidinae</taxon>
        <taxon>Dermatophagoides</taxon>
    </lineage>
</organism>
<reference evidence="3" key="2">
    <citation type="journal article" date="2021" name="World Allergy Organ. J.">
        <title>Chromosome-level assembly of Dermatophagoides farinae genome and transcriptome reveals two novel allergens Der f 37 and Der f 39.</title>
        <authorList>
            <person name="Chen J."/>
            <person name="Cai Z."/>
            <person name="Fan D."/>
            <person name="Hu J."/>
            <person name="Hou Y."/>
            <person name="He Y."/>
            <person name="Zhang Z."/>
            <person name="Zhao Z."/>
            <person name="Gao P."/>
            <person name="Hu W."/>
            <person name="Sun J."/>
            <person name="Li J."/>
            <person name="Ji K."/>
        </authorList>
    </citation>
    <scope>NUCLEOTIDE SEQUENCE</scope>
    <source>
        <strain evidence="3">JKM2019</strain>
    </source>
</reference>
<protein>
    <submittedName>
        <fullName evidence="3">Hydrolase/acyltransferase-like protein</fullName>
    </submittedName>
</protein>